<comment type="caution">
    <text evidence="1">The sequence shown here is derived from an EMBL/GenBank/DDBJ whole genome shotgun (WGS) entry which is preliminary data.</text>
</comment>
<evidence type="ECO:0000313" key="1">
    <source>
        <dbReference type="EMBL" id="MDN4167045.1"/>
    </source>
</evidence>
<gene>
    <name evidence="1" type="ORF">QWY31_16155</name>
</gene>
<dbReference type="Proteomes" id="UP001168552">
    <property type="component" value="Unassembled WGS sequence"/>
</dbReference>
<evidence type="ECO:0000313" key="2">
    <source>
        <dbReference type="Proteomes" id="UP001168552"/>
    </source>
</evidence>
<reference evidence="1" key="1">
    <citation type="submission" date="2023-06" db="EMBL/GenBank/DDBJ databases">
        <title>Cytophagales bacterium Strain LB-30, isolated from soil.</title>
        <authorList>
            <person name="Liu B."/>
        </authorList>
    </citation>
    <scope>NUCLEOTIDE SEQUENCE</scope>
    <source>
        <strain evidence="1">LB-30</strain>
    </source>
</reference>
<organism evidence="1 2">
    <name type="scientific">Shiella aurantiaca</name>
    <dbReference type="NCBI Taxonomy" id="3058365"/>
    <lineage>
        <taxon>Bacteria</taxon>
        <taxon>Pseudomonadati</taxon>
        <taxon>Bacteroidota</taxon>
        <taxon>Cytophagia</taxon>
        <taxon>Cytophagales</taxon>
        <taxon>Shiellaceae</taxon>
        <taxon>Shiella</taxon>
    </lineage>
</organism>
<proteinExistence type="predicted"/>
<accession>A0ABT8F9H3</accession>
<name>A0ABT8F9H3_9BACT</name>
<protein>
    <submittedName>
        <fullName evidence="1">Uncharacterized protein</fullName>
    </submittedName>
</protein>
<dbReference type="EMBL" id="JAUHJS010000011">
    <property type="protein sequence ID" value="MDN4167045.1"/>
    <property type="molecule type" value="Genomic_DNA"/>
</dbReference>
<dbReference type="RefSeq" id="WP_320005584.1">
    <property type="nucleotide sequence ID" value="NZ_JAUHJS010000011.1"/>
</dbReference>
<sequence>MDMYLRGPEFSQCKLLVYWKVPIKGYEAIVYYSDETRKTIVSNDIRFGLNKLLVLLMEAKRFDMIARAILYHRPTNSELLKVEEAKLSFLAPNLPEEIWKVIIESPLRPLLFEKDG</sequence>
<keyword evidence="2" id="KW-1185">Reference proteome</keyword>